<dbReference type="EC" id="1.8.4.11" evidence="4"/>
<comment type="catalytic activity">
    <reaction evidence="3 4">
        <text>[thioredoxin]-disulfide + L-methionine + H2O = L-methionine (S)-S-oxide + [thioredoxin]-dithiol</text>
        <dbReference type="Rhea" id="RHEA:19993"/>
        <dbReference type="Rhea" id="RHEA-COMP:10698"/>
        <dbReference type="Rhea" id="RHEA-COMP:10700"/>
        <dbReference type="ChEBI" id="CHEBI:15377"/>
        <dbReference type="ChEBI" id="CHEBI:29950"/>
        <dbReference type="ChEBI" id="CHEBI:50058"/>
        <dbReference type="ChEBI" id="CHEBI:57844"/>
        <dbReference type="ChEBI" id="CHEBI:58772"/>
        <dbReference type="EC" id="1.8.4.11"/>
    </reaction>
</comment>
<dbReference type="HAMAP" id="MF_01401">
    <property type="entry name" value="MsrA"/>
    <property type="match status" value="1"/>
</dbReference>
<dbReference type="KEGG" id="ccah:DWG20_13325"/>
<dbReference type="InterPro" id="IPR002569">
    <property type="entry name" value="Met_Sox_Rdtase_MsrA_dom"/>
</dbReference>
<dbReference type="InterPro" id="IPR036509">
    <property type="entry name" value="Met_Sox_Rdtase_MsrA_sf"/>
</dbReference>
<name>A0A345Y8S9_9NEIS</name>
<reference evidence="6 7" key="1">
    <citation type="submission" date="2018-07" db="EMBL/GenBank/DDBJ databases">
        <title>Crenobacter cavernae sp. nov., isolated from a karst cave.</title>
        <authorList>
            <person name="Zhu H."/>
        </authorList>
    </citation>
    <scope>NUCLEOTIDE SEQUENCE [LARGE SCALE GENOMIC DNA]</scope>
    <source>
        <strain evidence="6 7">K1W11S-77</strain>
    </source>
</reference>
<evidence type="ECO:0000256" key="1">
    <source>
        <dbReference type="ARBA" id="ARBA00023002"/>
    </source>
</evidence>
<evidence type="ECO:0000256" key="4">
    <source>
        <dbReference type="HAMAP-Rule" id="MF_01401"/>
    </source>
</evidence>
<evidence type="ECO:0000256" key="3">
    <source>
        <dbReference type="ARBA" id="ARBA00048782"/>
    </source>
</evidence>
<comment type="function">
    <text evidence="4">Has an important function as a repair enzyme for proteins that have been inactivated by oxidation. Catalyzes the reversible oxidation-reduction of methionine sulfoxide in proteins to methionine.</text>
</comment>
<dbReference type="EMBL" id="CP031337">
    <property type="protein sequence ID" value="AXK40331.1"/>
    <property type="molecule type" value="Genomic_DNA"/>
</dbReference>
<keyword evidence="1 4" id="KW-0560">Oxidoreductase</keyword>
<comment type="catalytic activity">
    <reaction evidence="2 4">
        <text>L-methionyl-[protein] + [thioredoxin]-disulfide + H2O = L-methionyl-(S)-S-oxide-[protein] + [thioredoxin]-dithiol</text>
        <dbReference type="Rhea" id="RHEA:14217"/>
        <dbReference type="Rhea" id="RHEA-COMP:10698"/>
        <dbReference type="Rhea" id="RHEA-COMP:10700"/>
        <dbReference type="Rhea" id="RHEA-COMP:12313"/>
        <dbReference type="Rhea" id="RHEA-COMP:12315"/>
        <dbReference type="ChEBI" id="CHEBI:15377"/>
        <dbReference type="ChEBI" id="CHEBI:16044"/>
        <dbReference type="ChEBI" id="CHEBI:29950"/>
        <dbReference type="ChEBI" id="CHEBI:44120"/>
        <dbReference type="ChEBI" id="CHEBI:50058"/>
        <dbReference type="EC" id="1.8.4.11"/>
    </reaction>
</comment>
<accession>A0A345Y8S9</accession>
<dbReference type="GO" id="GO:0008113">
    <property type="term" value="F:peptide-methionine (S)-S-oxide reductase activity"/>
    <property type="evidence" value="ECO:0007669"/>
    <property type="project" value="UniProtKB-UniRule"/>
</dbReference>
<comment type="similarity">
    <text evidence="4">Belongs to the MsrA Met sulfoxide reductase family.</text>
</comment>
<dbReference type="PANTHER" id="PTHR43774">
    <property type="entry name" value="PEPTIDE METHIONINE SULFOXIDE REDUCTASE"/>
    <property type="match status" value="1"/>
</dbReference>
<dbReference type="Proteomes" id="UP000254537">
    <property type="component" value="Chromosome"/>
</dbReference>
<organism evidence="6 7">
    <name type="scientific">Crenobacter cavernae</name>
    <dbReference type="NCBI Taxonomy" id="2290923"/>
    <lineage>
        <taxon>Bacteria</taxon>
        <taxon>Pseudomonadati</taxon>
        <taxon>Pseudomonadota</taxon>
        <taxon>Betaproteobacteria</taxon>
        <taxon>Neisseriales</taxon>
        <taxon>Neisseriaceae</taxon>
        <taxon>Crenobacter</taxon>
    </lineage>
</organism>
<protein>
    <recommendedName>
        <fullName evidence="4">Peptide methionine sulfoxide reductase MsrA</fullName>
        <shortName evidence="4">Protein-methionine-S-oxide reductase</shortName>
        <ecNumber evidence="4">1.8.4.11</ecNumber>
    </recommendedName>
    <alternativeName>
        <fullName evidence="4">Peptide-methionine (S)-S-oxide reductase</fullName>
        <shortName evidence="4">Peptide Met(O) reductase</shortName>
    </alternativeName>
</protein>
<proteinExistence type="inferred from homology"/>
<dbReference type="NCBIfam" id="TIGR00401">
    <property type="entry name" value="msrA"/>
    <property type="match status" value="1"/>
</dbReference>
<dbReference type="PANTHER" id="PTHR43774:SF1">
    <property type="entry name" value="PEPTIDE METHIONINE SULFOXIDE REDUCTASE MSRA 2"/>
    <property type="match status" value="1"/>
</dbReference>
<sequence>MREFATLAGGCFWCLEAAFRRLAGVHSVVSGYTGGHVDKPSYRQVCGGDTGHAEAVRIEYDPAMIDYPTLLAVFFALHDPTTLDRQGHDVGSQYRSAIYYHDEAQRQAAQAAIDAIDAEKRFAGPVVTELTTAVEFFPAEVEHQGYFDAHGYAPYCQAVIAPKIRKLDEHFADRLVRR</sequence>
<evidence type="ECO:0000313" key="7">
    <source>
        <dbReference type="Proteomes" id="UP000254537"/>
    </source>
</evidence>
<dbReference type="AlphaFoldDB" id="A0A345Y8S9"/>
<dbReference type="Gene3D" id="3.30.1060.10">
    <property type="entry name" value="Peptide methionine sulphoxide reductase MsrA"/>
    <property type="match status" value="1"/>
</dbReference>
<evidence type="ECO:0000313" key="6">
    <source>
        <dbReference type="EMBL" id="AXK40331.1"/>
    </source>
</evidence>
<dbReference type="GO" id="GO:0033744">
    <property type="term" value="F:L-methionine:thioredoxin-disulfide S-oxidoreductase activity"/>
    <property type="evidence" value="ECO:0007669"/>
    <property type="project" value="RHEA"/>
</dbReference>
<dbReference type="RefSeq" id="WP_115434259.1">
    <property type="nucleotide sequence ID" value="NZ_CP031337.1"/>
</dbReference>
<dbReference type="OrthoDB" id="4174719at2"/>
<dbReference type="Pfam" id="PF01625">
    <property type="entry name" value="PMSR"/>
    <property type="match status" value="1"/>
</dbReference>
<gene>
    <name evidence="4 6" type="primary">msrA</name>
    <name evidence="6" type="ORF">DWG20_13325</name>
</gene>
<feature type="domain" description="Peptide methionine sulphoxide reductase MsrA" evidence="5">
    <location>
        <begin position="5"/>
        <end position="157"/>
    </location>
</feature>
<dbReference type="SUPFAM" id="SSF55068">
    <property type="entry name" value="Peptide methionine sulfoxide reductase"/>
    <property type="match status" value="1"/>
</dbReference>
<feature type="active site" evidence="4">
    <location>
        <position position="11"/>
    </location>
</feature>
<evidence type="ECO:0000259" key="5">
    <source>
        <dbReference type="Pfam" id="PF01625"/>
    </source>
</evidence>
<evidence type="ECO:0000256" key="2">
    <source>
        <dbReference type="ARBA" id="ARBA00047806"/>
    </source>
</evidence>